<organism evidence="2 3">
    <name type="scientific">Ensete ventricosum</name>
    <name type="common">Abyssinian banana</name>
    <name type="synonym">Musa ensete</name>
    <dbReference type="NCBI Taxonomy" id="4639"/>
    <lineage>
        <taxon>Eukaryota</taxon>
        <taxon>Viridiplantae</taxon>
        <taxon>Streptophyta</taxon>
        <taxon>Embryophyta</taxon>
        <taxon>Tracheophyta</taxon>
        <taxon>Spermatophyta</taxon>
        <taxon>Magnoliopsida</taxon>
        <taxon>Liliopsida</taxon>
        <taxon>Zingiberales</taxon>
        <taxon>Musaceae</taxon>
        <taxon>Ensete</taxon>
    </lineage>
</organism>
<comment type="caution">
    <text evidence="2">The sequence shown here is derived from an EMBL/GenBank/DDBJ whole genome shotgun (WGS) entry which is preliminary data.</text>
</comment>
<dbReference type="Proteomes" id="UP001222027">
    <property type="component" value="Unassembled WGS sequence"/>
</dbReference>
<dbReference type="EMBL" id="JAQQAF010000004">
    <property type="protein sequence ID" value="KAJ8492436.1"/>
    <property type="molecule type" value="Genomic_DNA"/>
</dbReference>
<reference evidence="2 3" key="1">
    <citation type="submission" date="2022-12" db="EMBL/GenBank/DDBJ databases">
        <title>Chromosome-scale assembly of the Ensete ventricosum genome.</title>
        <authorList>
            <person name="Dussert Y."/>
            <person name="Stocks J."/>
            <person name="Wendawek A."/>
            <person name="Woldeyes F."/>
            <person name="Nichols R.A."/>
            <person name="Borrell J.S."/>
        </authorList>
    </citation>
    <scope>NUCLEOTIDE SEQUENCE [LARGE SCALE GENOMIC DNA]</scope>
    <source>
        <strain evidence="3">cv. Maze</strain>
        <tissue evidence="2">Seeds</tissue>
    </source>
</reference>
<protein>
    <submittedName>
        <fullName evidence="2">Uncharacterized protein</fullName>
    </submittedName>
</protein>
<evidence type="ECO:0000313" key="3">
    <source>
        <dbReference type="Proteomes" id="UP001222027"/>
    </source>
</evidence>
<feature type="region of interest" description="Disordered" evidence="1">
    <location>
        <begin position="78"/>
        <end position="104"/>
    </location>
</feature>
<proteinExistence type="predicted"/>
<accession>A0AAV8RBA5</accession>
<feature type="compositionally biased region" description="Pro residues" evidence="1">
    <location>
        <begin position="1"/>
        <end position="30"/>
    </location>
</feature>
<feature type="region of interest" description="Disordered" evidence="1">
    <location>
        <begin position="1"/>
        <end position="33"/>
    </location>
</feature>
<evidence type="ECO:0000313" key="2">
    <source>
        <dbReference type="EMBL" id="KAJ8492436.1"/>
    </source>
</evidence>
<keyword evidence="3" id="KW-1185">Reference proteome</keyword>
<name>A0AAV8RBA5_ENSVE</name>
<dbReference type="AlphaFoldDB" id="A0AAV8RBA5"/>
<gene>
    <name evidence="2" type="ORF">OPV22_014157</name>
</gene>
<evidence type="ECO:0000256" key="1">
    <source>
        <dbReference type="SAM" id="MobiDB-lite"/>
    </source>
</evidence>
<sequence>MLRPRAPPPPPAPSPRRYPSPCSLPPPPSSWDPSAIEGSAAWSPFYFFNLMPLVSCNPHNAPRLSVATFPILRGSKVSKEDMEKDGRSLIALKEMRQEPPKRVG</sequence>